<evidence type="ECO:0000313" key="3">
    <source>
        <dbReference type="Proteomes" id="UP000076727"/>
    </source>
</evidence>
<evidence type="ECO:0000256" key="1">
    <source>
        <dbReference type="SAM" id="MobiDB-lite"/>
    </source>
</evidence>
<dbReference type="EMBL" id="KV429032">
    <property type="protein sequence ID" value="KZT74951.1"/>
    <property type="molecule type" value="Genomic_DNA"/>
</dbReference>
<name>A0A165UID9_9APHY</name>
<dbReference type="Proteomes" id="UP000076727">
    <property type="component" value="Unassembled WGS sequence"/>
</dbReference>
<accession>A0A165UID9</accession>
<dbReference type="AlphaFoldDB" id="A0A165UID9"/>
<feature type="region of interest" description="Disordered" evidence="1">
    <location>
        <begin position="222"/>
        <end position="289"/>
    </location>
</feature>
<gene>
    <name evidence="2" type="ORF">DAEQUDRAFT_720141</name>
</gene>
<sequence length="317" mass="35510">MRSVRSSHISSPLASPVPKRKLTRNLPGVLDWLEDTRIELWMDQEGSHAVRQTFKLVGFTTGGPEDHDTALVDALTYGLAEFMPMMRRSFVFDIGRSDLPPTLRRVTIVDDEAKDYVSHQAILATSSDGAYTVNGTEYFDFQRNQAPLVLRWRFEYFVQGGPRENEKTLTPLRFSCSPGLLHPSHGRKQPRVLQLFRRSPSVRLLAEKIEVHSLRQLCSGTGSQAQGRWESDDTNDGPEKENCSRGSTSTAVSLGGDRGHPDEWHGSLRRQQSAKLRRSPRLTPAMLKPTTPTEVMGLYAEFLRTWGNGGCSDATVV</sequence>
<organism evidence="2 3">
    <name type="scientific">Daedalea quercina L-15889</name>
    <dbReference type="NCBI Taxonomy" id="1314783"/>
    <lineage>
        <taxon>Eukaryota</taxon>
        <taxon>Fungi</taxon>
        <taxon>Dikarya</taxon>
        <taxon>Basidiomycota</taxon>
        <taxon>Agaricomycotina</taxon>
        <taxon>Agaricomycetes</taxon>
        <taxon>Polyporales</taxon>
        <taxon>Fomitopsis</taxon>
    </lineage>
</organism>
<reference evidence="2 3" key="1">
    <citation type="journal article" date="2016" name="Mol. Biol. Evol.">
        <title>Comparative Genomics of Early-Diverging Mushroom-Forming Fungi Provides Insights into the Origins of Lignocellulose Decay Capabilities.</title>
        <authorList>
            <person name="Nagy L.G."/>
            <person name="Riley R."/>
            <person name="Tritt A."/>
            <person name="Adam C."/>
            <person name="Daum C."/>
            <person name="Floudas D."/>
            <person name="Sun H."/>
            <person name="Yadav J.S."/>
            <person name="Pangilinan J."/>
            <person name="Larsson K.H."/>
            <person name="Matsuura K."/>
            <person name="Barry K."/>
            <person name="Labutti K."/>
            <person name="Kuo R."/>
            <person name="Ohm R.A."/>
            <person name="Bhattacharya S.S."/>
            <person name="Shirouzu T."/>
            <person name="Yoshinaga Y."/>
            <person name="Martin F.M."/>
            <person name="Grigoriev I.V."/>
            <person name="Hibbett D.S."/>
        </authorList>
    </citation>
    <scope>NUCLEOTIDE SEQUENCE [LARGE SCALE GENOMIC DNA]</scope>
    <source>
        <strain evidence="2 3">L-15889</strain>
    </source>
</reference>
<evidence type="ECO:0000313" key="2">
    <source>
        <dbReference type="EMBL" id="KZT74951.1"/>
    </source>
</evidence>
<protein>
    <submittedName>
        <fullName evidence="2">Uncharacterized protein</fullName>
    </submittedName>
</protein>
<keyword evidence="3" id="KW-1185">Reference proteome</keyword>
<feature type="compositionally biased region" description="Basic and acidic residues" evidence="1">
    <location>
        <begin position="257"/>
        <end position="266"/>
    </location>
</feature>
<dbReference type="OrthoDB" id="3269398at2759"/>
<proteinExistence type="predicted"/>